<dbReference type="PANTHER" id="PTHR41523:SF8">
    <property type="entry name" value="ETHYLENE RESPONSE SENSOR PROTEIN"/>
    <property type="match status" value="1"/>
</dbReference>
<evidence type="ECO:0000256" key="3">
    <source>
        <dbReference type="ARBA" id="ARBA00022553"/>
    </source>
</evidence>
<dbReference type="GO" id="GO:0007165">
    <property type="term" value="P:signal transduction"/>
    <property type="evidence" value="ECO:0007669"/>
    <property type="project" value="InterPro"/>
</dbReference>
<evidence type="ECO:0000256" key="1">
    <source>
        <dbReference type="ARBA" id="ARBA00000085"/>
    </source>
</evidence>
<dbReference type="PROSITE" id="PS50885">
    <property type="entry name" value="HAMP"/>
    <property type="match status" value="1"/>
</dbReference>
<dbReference type="Proteomes" id="UP000282125">
    <property type="component" value="Unassembled WGS sequence"/>
</dbReference>
<keyword evidence="5" id="KW-0547">Nucleotide-binding</keyword>
<proteinExistence type="predicted"/>
<evidence type="ECO:0000313" key="11">
    <source>
        <dbReference type="Proteomes" id="UP000282125"/>
    </source>
</evidence>
<dbReference type="AlphaFoldDB" id="A0A3P3DNE5"/>
<dbReference type="CDD" id="cd18773">
    <property type="entry name" value="PDC1_HK_sensor"/>
    <property type="match status" value="1"/>
</dbReference>
<reference evidence="10 11" key="1">
    <citation type="submission" date="2018-11" db="EMBL/GenBank/DDBJ databases">
        <title>Gemmobacter sp. nov., YIM 102744-1 draft genome.</title>
        <authorList>
            <person name="Li G."/>
            <person name="Jiang Y."/>
        </authorList>
    </citation>
    <scope>NUCLEOTIDE SEQUENCE [LARGE SCALE GENOMIC DNA]</scope>
    <source>
        <strain evidence="10 11">YIM 102744-1</strain>
    </source>
</reference>
<dbReference type="GO" id="GO:0005524">
    <property type="term" value="F:ATP binding"/>
    <property type="evidence" value="ECO:0007669"/>
    <property type="project" value="UniProtKB-KW"/>
</dbReference>
<protein>
    <recommendedName>
        <fullName evidence="2">histidine kinase</fullName>
        <ecNumber evidence="2">2.7.13.3</ecNumber>
    </recommendedName>
</protein>
<evidence type="ECO:0000256" key="7">
    <source>
        <dbReference type="ARBA" id="ARBA00022840"/>
    </source>
</evidence>
<dbReference type="EC" id="2.7.13.3" evidence="2"/>
<evidence type="ECO:0000256" key="4">
    <source>
        <dbReference type="ARBA" id="ARBA00022679"/>
    </source>
</evidence>
<keyword evidence="8" id="KW-0175">Coiled coil</keyword>
<dbReference type="GO" id="GO:0004673">
    <property type="term" value="F:protein histidine kinase activity"/>
    <property type="evidence" value="ECO:0007669"/>
    <property type="project" value="UniProtKB-EC"/>
</dbReference>
<organism evidence="10 11">
    <name type="scientific">Falsigemmobacter faecalis</name>
    <dbReference type="NCBI Taxonomy" id="2488730"/>
    <lineage>
        <taxon>Bacteria</taxon>
        <taxon>Pseudomonadati</taxon>
        <taxon>Pseudomonadota</taxon>
        <taxon>Alphaproteobacteria</taxon>
        <taxon>Rhodobacterales</taxon>
        <taxon>Paracoccaceae</taxon>
        <taxon>Falsigemmobacter</taxon>
    </lineage>
</organism>
<dbReference type="InterPro" id="IPR011495">
    <property type="entry name" value="Sig_transdc_His_kin_sub2_dim/P"/>
</dbReference>
<evidence type="ECO:0000259" key="9">
    <source>
        <dbReference type="PROSITE" id="PS50885"/>
    </source>
</evidence>
<comment type="caution">
    <text evidence="10">The sequence shown here is derived from an EMBL/GenBank/DDBJ whole genome shotgun (WGS) entry which is preliminary data.</text>
</comment>
<dbReference type="PANTHER" id="PTHR41523">
    <property type="entry name" value="TWO-COMPONENT SYSTEM SENSOR PROTEIN"/>
    <property type="match status" value="1"/>
</dbReference>
<sequence>MMLRRFLWPFRTGLARRLTTINILALLPLLLLAALLTRELFKEYESNQARAALGMTVRAAEPEINLIRAARTLSETLAAIAPGVLRDEDSCRRIMDLAAASHPDFSLVGYIGEDGMMTCGSHGREYNFAGTDLLARMTQSGGAQTTLARVGPVSGVPVLSVPSAVMRPDGTPGGLIVVSVPQHVLHTDRIKSDDEPSEVPEGLLTFDSEGQLLTTSVVVPRALQLMPQGRELSELAQMGSVSFLDTDFTGTERSYAVVPLTSELFLLGIWNREAGSGLAALRVSPFLIFGLVLISCFTAATLAADRLVTRHVRSLASAMEAFASGSRQSYRSTLHDPPAEIAVLAEAYDLMTETIQREEAELEDLLREKEYLLREVHHRTGNSMQLIASILRMHIRETRDPVQKGVLDHLYGRVMILSTVHLGLYRTSGVSSLDMQRLFNDVISRVDLLHSRPERNRSVVAEIETLSLPPQQAVPMALMLSEVLPAFYSAYSDEEADPVVVHLSMTSDHNAVFAIDGPAGALPRLNGTDGTVPSQIGARLLRNFVRQLDGEMDLISLSPDRLRFEMKFTARAPQSSAEDEAAMGRIGA</sequence>
<evidence type="ECO:0000256" key="5">
    <source>
        <dbReference type="ARBA" id="ARBA00022741"/>
    </source>
</evidence>
<dbReference type="Gene3D" id="3.30.450.20">
    <property type="entry name" value="PAS domain"/>
    <property type="match status" value="1"/>
</dbReference>
<evidence type="ECO:0000256" key="2">
    <source>
        <dbReference type="ARBA" id="ARBA00012438"/>
    </source>
</evidence>
<keyword evidence="6" id="KW-0418">Kinase</keyword>
<evidence type="ECO:0000313" key="10">
    <source>
        <dbReference type="EMBL" id="RRH75769.1"/>
    </source>
</evidence>
<dbReference type="EMBL" id="RRAZ01000009">
    <property type="protein sequence ID" value="RRH75769.1"/>
    <property type="molecule type" value="Genomic_DNA"/>
</dbReference>
<keyword evidence="4" id="KW-0808">Transferase</keyword>
<keyword evidence="3" id="KW-0597">Phosphoprotein</keyword>
<evidence type="ECO:0000256" key="8">
    <source>
        <dbReference type="SAM" id="Coils"/>
    </source>
</evidence>
<accession>A0A3P3DNE5</accession>
<dbReference type="Gene3D" id="6.10.340.10">
    <property type="match status" value="1"/>
</dbReference>
<gene>
    <name evidence="10" type="ORF">EG244_07530</name>
</gene>
<keyword evidence="7" id="KW-0067">ATP-binding</keyword>
<evidence type="ECO:0000256" key="6">
    <source>
        <dbReference type="ARBA" id="ARBA00022777"/>
    </source>
</evidence>
<keyword evidence="11" id="KW-1185">Reference proteome</keyword>
<name>A0A3P3DNE5_9RHOB</name>
<dbReference type="GO" id="GO:0016020">
    <property type="term" value="C:membrane"/>
    <property type="evidence" value="ECO:0007669"/>
    <property type="project" value="InterPro"/>
</dbReference>
<comment type="catalytic activity">
    <reaction evidence="1">
        <text>ATP + protein L-histidine = ADP + protein N-phospho-L-histidine.</text>
        <dbReference type="EC" id="2.7.13.3"/>
    </reaction>
</comment>
<feature type="coiled-coil region" evidence="8">
    <location>
        <begin position="341"/>
        <end position="375"/>
    </location>
</feature>
<dbReference type="Pfam" id="PF07568">
    <property type="entry name" value="HisKA_2"/>
    <property type="match status" value="1"/>
</dbReference>
<dbReference type="InterPro" id="IPR003660">
    <property type="entry name" value="HAMP_dom"/>
</dbReference>
<dbReference type="SMART" id="SM00304">
    <property type="entry name" value="HAMP"/>
    <property type="match status" value="1"/>
</dbReference>
<feature type="domain" description="HAMP" evidence="9">
    <location>
        <begin position="306"/>
        <end position="360"/>
    </location>
</feature>